<accession>A0ABV5LGD9</accession>
<evidence type="ECO:0000313" key="2">
    <source>
        <dbReference type="Proteomes" id="UP001589753"/>
    </source>
</evidence>
<reference evidence="1 2" key="1">
    <citation type="submission" date="2024-09" db="EMBL/GenBank/DDBJ databases">
        <authorList>
            <person name="Sun Q."/>
            <person name="Mori K."/>
        </authorList>
    </citation>
    <scope>NUCLEOTIDE SEQUENCE [LARGE SCALE GENOMIC DNA]</scope>
    <source>
        <strain evidence="1 2">JCM 9767</strain>
    </source>
</reference>
<dbReference type="Proteomes" id="UP001589753">
    <property type="component" value="Unassembled WGS sequence"/>
</dbReference>
<organism evidence="1 2">
    <name type="scientific">Streptomyces heliomycini</name>
    <dbReference type="NCBI Taxonomy" id="284032"/>
    <lineage>
        <taxon>Bacteria</taxon>
        <taxon>Bacillati</taxon>
        <taxon>Actinomycetota</taxon>
        <taxon>Actinomycetes</taxon>
        <taxon>Kitasatosporales</taxon>
        <taxon>Streptomycetaceae</taxon>
        <taxon>Streptomyces</taxon>
    </lineage>
</organism>
<dbReference type="InterPro" id="IPR029063">
    <property type="entry name" value="SAM-dependent_MTases_sf"/>
</dbReference>
<proteinExistence type="predicted"/>
<keyword evidence="2" id="KW-1185">Reference proteome</keyword>
<evidence type="ECO:0000313" key="1">
    <source>
        <dbReference type="EMBL" id="MFB9350137.1"/>
    </source>
</evidence>
<sequence>MTDEAWAVKAASHTTGPHLLAAEAVLPYLHEPDVRGVIDLLADRFPGALPALDTAGPGFFDAQEQHDALGKVAARMHRHCPDPAQLADWRPGARVPASHTLAGLPEPLVAQLPRSCRQLVPAIAAQRLPRPMATGSASCACPDVRRHAPRPVPAVTAPSHGRILLLLCERAATRRTW</sequence>
<dbReference type="Gene3D" id="3.40.50.150">
    <property type="entry name" value="Vaccinia Virus protein VP39"/>
    <property type="match status" value="1"/>
</dbReference>
<name>A0ABV5LGD9_9ACTN</name>
<dbReference type="EMBL" id="JBHMDI010000065">
    <property type="protein sequence ID" value="MFB9350137.1"/>
    <property type="molecule type" value="Genomic_DNA"/>
</dbReference>
<protein>
    <submittedName>
        <fullName evidence="1">Uncharacterized protein</fullName>
    </submittedName>
</protein>
<dbReference type="RefSeq" id="WP_199821887.1">
    <property type="nucleotide sequence ID" value="NZ_JBHMDI010000065.1"/>
</dbReference>
<dbReference type="SUPFAM" id="SSF53335">
    <property type="entry name" value="S-adenosyl-L-methionine-dependent methyltransferases"/>
    <property type="match status" value="1"/>
</dbReference>
<comment type="caution">
    <text evidence="1">The sequence shown here is derived from an EMBL/GenBank/DDBJ whole genome shotgun (WGS) entry which is preliminary data.</text>
</comment>
<gene>
    <name evidence="1" type="ORF">ACFFUA_22240</name>
</gene>